<protein>
    <recommendedName>
        <fullName evidence="1">N-acetylmuramoyl-L-alanine amidase domain-containing protein</fullName>
    </recommendedName>
</protein>
<sequence>MSITPVPHWRGDPMWLADVIRAYGVTVKELPGWKLWGMGDFAAIQGIMVHHTGANTTSAQYIARNSGLGGALSSQIHLSRTGVATMCGVGIAYHAGRGSHPGWPTNNANAVSIGIEAQSDGTSPWPAVQMEAYYKICAAILMKLGKRATTKTLIAHWEYSRAAQGKWDPGAGNGVPGAVMDMDVFRARVNHYIDNPPWRRAPLPAPKPKGEPLLTIKYFRDFITGYIGPVISDVKDIREQLTGGRNRGEYPGWSQLGRRPDGRGLTLVDSLASLHQRITTIETSIRELRTLLQQATTPNKEA</sequence>
<dbReference type="HOGENOM" id="CLU_079355_0_0_11"/>
<dbReference type="eggNOG" id="COG3023">
    <property type="taxonomic scope" value="Bacteria"/>
</dbReference>
<dbReference type="KEGG" id="cur:cu1433"/>
<dbReference type="Proteomes" id="UP000001727">
    <property type="component" value="Chromosome"/>
</dbReference>
<name>B1VGT6_CORU7</name>
<dbReference type="STRING" id="504474.cu1433"/>
<organism evidence="2 3">
    <name type="scientific">Corynebacterium urealyticum (strain ATCC 43042 / DSM 7109)</name>
    <dbReference type="NCBI Taxonomy" id="504474"/>
    <lineage>
        <taxon>Bacteria</taxon>
        <taxon>Bacillati</taxon>
        <taxon>Actinomycetota</taxon>
        <taxon>Actinomycetes</taxon>
        <taxon>Mycobacteriales</taxon>
        <taxon>Corynebacteriaceae</taxon>
        <taxon>Corynebacterium</taxon>
    </lineage>
</organism>
<dbReference type="InterPro" id="IPR002502">
    <property type="entry name" value="Amidase_domain"/>
</dbReference>
<evidence type="ECO:0000313" key="3">
    <source>
        <dbReference type="Proteomes" id="UP000001727"/>
    </source>
</evidence>
<dbReference type="CDD" id="cd06583">
    <property type="entry name" value="PGRP"/>
    <property type="match status" value="1"/>
</dbReference>
<gene>
    <name evidence="2" type="ordered locus">cu1433</name>
</gene>
<accession>B1VGT6</accession>
<dbReference type="AlphaFoldDB" id="B1VGT6"/>
<dbReference type="Gene3D" id="3.40.80.10">
    <property type="entry name" value="Peptidoglycan recognition protein-like"/>
    <property type="match status" value="1"/>
</dbReference>
<dbReference type="EMBL" id="AM942444">
    <property type="protein sequence ID" value="CAQ05393.1"/>
    <property type="molecule type" value="Genomic_DNA"/>
</dbReference>
<proteinExistence type="predicted"/>
<dbReference type="GO" id="GO:0009253">
    <property type="term" value="P:peptidoglycan catabolic process"/>
    <property type="evidence" value="ECO:0007669"/>
    <property type="project" value="InterPro"/>
</dbReference>
<dbReference type="GO" id="GO:0008745">
    <property type="term" value="F:N-acetylmuramoyl-L-alanine amidase activity"/>
    <property type="evidence" value="ECO:0007669"/>
    <property type="project" value="InterPro"/>
</dbReference>
<dbReference type="SUPFAM" id="SSF55846">
    <property type="entry name" value="N-acetylmuramoyl-L-alanine amidase-like"/>
    <property type="match status" value="1"/>
</dbReference>
<keyword evidence="3" id="KW-1185">Reference proteome</keyword>
<dbReference type="RefSeq" id="WP_012360681.1">
    <property type="nucleotide sequence ID" value="NC_010545.1"/>
</dbReference>
<dbReference type="SMART" id="SM00644">
    <property type="entry name" value="Ami_2"/>
    <property type="match status" value="1"/>
</dbReference>
<reference evidence="2 3" key="1">
    <citation type="journal article" date="2008" name="J. Biotechnol.">
        <title>The lifestyle of Corynebacterium urealyticum derived from its complete genome sequence established by pyrosequencing.</title>
        <authorList>
            <person name="Tauch A."/>
            <person name="Trost E."/>
            <person name="Tilker A."/>
            <person name="Ludewig U."/>
            <person name="Schneiker S."/>
            <person name="Goesmann A."/>
            <person name="Arnold W."/>
            <person name="Bekel T."/>
            <person name="Brinkrolf K."/>
            <person name="Brune I."/>
            <person name="Goetker S."/>
            <person name="Kalinowski J."/>
            <person name="Kamp P.-B."/>
            <person name="Lobo F.P."/>
            <person name="Viehoever P."/>
            <person name="Weisshaar B."/>
            <person name="Soriano F."/>
            <person name="Droege M."/>
            <person name="Puehler A."/>
        </authorList>
    </citation>
    <scope>NUCLEOTIDE SEQUENCE [LARGE SCALE GENOMIC DNA]</scope>
    <source>
        <strain evidence="3">ATCC 43042 / DSM 7109</strain>
    </source>
</reference>
<dbReference type="InterPro" id="IPR036505">
    <property type="entry name" value="Amidase/PGRP_sf"/>
</dbReference>
<evidence type="ECO:0000313" key="2">
    <source>
        <dbReference type="EMBL" id="CAQ05393.1"/>
    </source>
</evidence>
<dbReference type="GeneID" id="69055488"/>
<feature type="domain" description="N-acetylmuramoyl-L-alanine amidase" evidence="1">
    <location>
        <begin position="32"/>
        <end position="170"/>
    </location>
</feature>
<dbReference type="Pfam" id="PF01510">
    <property type="entry name" value="Amidase_2"/>
    <property type="match status" value="1"/>
</dbReference>
<evidence type="ECO:0000259" key="1">
    <source>
        <dbReference type="SMART" id="SM00644"/>
    </source>
</evidence>